<dbReference type="Proteomes" id="UP000594468">
    <property type="component" value="Chromosome"/>
</dbReference>
<protein>
    <submittedName>
        <fullName evidence="7">ABC transporter substrate-binding protein</fullName>
    </submittedName>
</protein>
<dbReference type="Pfam" id="PF01497">
    <property type="entry name" value="Peripla_BP_2"/>
    <property type="match status" value="2"/>
</dbReference>
<name>A0A7S8IF98_9CHLR</name>
<dbReference type="InterPro" id="IPR051313">
    <property type="entry name" value="Bact_iron-sidero_bind"/>
</dbReference>
<gene>
    <name evidence="7" type="ORF">G4Y79_02570</name>
</gene>
<dbReference type="PANTHER" id="PTHR30532:SF25">
    <property type="entry name" value="IRON(III) DICITRATE-BINDING PERIPLASMIC PROTEIN"/>
    <property type="match status" value="1"/>
</dbReference>
<dbReference type="Gene3D" id="3.40.50.1980">
    <property type="entry name" value="Nitrogenase molybdenum iron protein domain"/>
    <property type="match status" value="4"/>
</dbReference>
<dbReference type="KEGG" id="pmet:G4Y79_02570"/>
<evidence type="ECO:0000313" key="7">
    <source>
        <dbReference type="EMBL" id="QPC83279.1"/>
    </source>
</evidence>
<dbReference type="RefSeq" id="WP_195171346.1">
    <property type="nucleotide sequence ID" value="NZ_CP062983.1"/>
</dbReference>
<evidence type="ECO:0000256" key="1">
    <source>
        <dbReference type="ARBA" id="ARBA00004196"/>
    </source>
</evidence>
<dbReference type="PANTHER" id="PTHR30532">
    <property type="entry name" value="IRON III DICITRATE-BINDING PERIPLASMIC PROTEIN"/>
    <property type="match status" value="1"/>
</dbReference>
<feature type="chain" id="PRO_5032513468" evidence="5">
    <location>
        <begin position="25"/>
        <end position="663"/>
    </location>
</feature>
<sequence>MKKPVFILFTVVMCLILGIVPALAQGETECEEGYRLFDHEYLATDPVCIPEDPQRFIALDMPSLELLLYLDKDIVGSTTWVLDQYKATLPELADRLEGVVDVGFPVDLELALELQPDMILSYDALEGIIDYDLGSEIAPIVSTSLIIDDWERATEFWAEVLNAGPLFEEMKATYDARITELQSALEVDPAETEVSLVTANQYGASIWLLDTPQAKILADVGFARPESQQYDGEEAVAAFGTRQTASISDETLNLADGDIIYIYSYSTLDPELLATEDQAIVNFRESPIWQSLNGVAAGQDYVVGAHWFRAGTYLMANAVIDDLFATLTDTEPTIANPLTVFPQVAAHLEAADTATTEITCEEGFRYFDNEVLVSDPTCIPENPQRIAYLLYASYLYPFGIEPAGTWGFERDAANFPVIADWILGLEDVQDIGLPPNLESLTAVHPDLMILADTRVTEIIDELPMIAPTLVYEEGADWRARHRFLGEVFNQSDVAEAQLATVDERIEELREAINEKYGDIGEITVSLVRIFGTGDYFLANERYVSVQLLTEIGFKIPEAVHTMDGWGVNFTDESIQIANADVTLLIGSAGGATNQNIEGQALVTELMQDPLWNTLDSFQAEQVYVVGDDFQQSSLMAAHQILDALVNIFDVEIETANPFLPDQT</sequence>
<feature type="domain" description="Fe/B12 periplasmic-binding" evidence="6">
    <location>
        <begin position="55"/>
        <end position="331"/>
    </location>
</feature>
<comment type="subcellular location">
    <subcellularLocation>
        <location evidence="1">Cell envelope</location>
    </subcellularLocation>
</comment>
<evidence type="ECO:0000256" key="2">
    <source>
        <dbReference type="ARBA" id="ARBA00008814"/>
    </source>
</evidence>
<dbReference type="GO" id="GO:0030288">
    <property type="term" value="C:outer membrane-bounded periplasmic space"/>
    <property type="evidence" value="ECO:0007669"/>
    <property type="project" value="TreeGrafter"/>
</dbReference>
<dbReference type="AlphaFoldDB" id="A0A7S8IF98"/>
<accession>A0A7S8IF98</accession>
<proteinExistence type="inferred from homology"/>
<evidence type="ECO:0000256" key="4">
    <source>
        <dbReference type="ARBA" id="ARBA00022729"/>
    </source>
</evidence>
<keyword evidence="3" id="KW-0813">Transport</keyword>
<keyword evidence="4 5" id="KW-0732">Signal</keyword>
<dbReference type="GO" id="GO:1901678">
    <property type="term" value="P:iron coordination entity transport"/>
    <property type="evidence" value="ECO:0007669"/>
    <property type="project" value="UniProtKB-ARBA"/>
</dbReference>
<comment type="similarity">
    <text evidence="2">Belongs to the bacterial solute-binding protein 8 family.</text>
</comment>
<dbReference type="InterPro" id="IPR002491">
    <property type="entry name" value="ABC_transptr_periplasmic_BD"/>
</dbReference>
<evidence type="ECO:0000259" key="6">
    <source>
        <dbReference type="PROSITE" id="PS50983"/>
    </source>
</evidence>
<organism evidence="7 8">
    <name type="scientific">Phototrophicus methaneseepsis</name>
    <dbReference type="NCBI Taxonomy" id="2710758"/>
    <lineage>
        <taxon>Bacteria</taxon>
        <taxon>Bacillati</taxon>
        <taxon>Chloroflexota</taxon>
        <taxon>Candidatus Thermofontia</taxon>
        <taxon>Phototrophicales</taxon>
        <taxon>Phototrophicaceae</taxon>
        <taxon>Phototrophicus</taxon>
    </lineage>
</organism>
<feature type="domain" description="Fe/B12 periplasmic-binding" evidence="6">
    <location>
        <begin position="385"/>
        <end position="652"/>
    </location>
</feature>
<reference evidence="7 8" key="1">
    <citation type="submission" date="2020-02" db="EMBL/GenBank/DDBJ databases">
        <authorList>
            <person name="Zheng R.K."/>
            <person name="Sun C.M."/>
        </authorList>
    </citation>
    <scope>NUCLEOTIDE SEQUENCE [LARGE SCALE GENOMIC DNA]</scope>
    <source>
        <strain evidence="8">rifampicinis</strain>
    </source>
</reference>
<dbReference type="EMBL" id="CP062983">
    <property type="protein sequence ID" value="QPC83279.1"/>
    <property type="molecule type" value="Genomic_DNA"/>
</dbReference>
<dbReference type="PROSITE" id="PS50983">
    <property type="entry name" value="FE_B12_PBP"/>
    <property type="match status" value="2"/>
</dbReference>
<evidence type="ECO:0000256" key="5">
    <source>
        <dbReference type="SAM" id="SignalP"/>
    </source>
</evidence>
<keyword evidence="8" id="KW-1185">Reference proteome</keyword>
<dbReference type="SUPFAM" id="SSF53807">
    <property type="entry name" value="Helical backbone' metal receptor"/>
    <property type="match status" value="2"/>
</dbReference>
<evidence type="ECO:0000256" key="3">
    <source>
        <dbReference type="ARBA" id="ARBA00022448"/>
    </source>
</evidence>
<evidence type="ECO:0000313" key="8">
    <source>
        <dbReference type="Proteomes" id="UP000594468"/>
    </source>
</evidence>
<feature type="signal peptide" evidence="5">
    <location>
        <begin position="1"/>
        <end position="24"/>
    </location>
</feature>